<reference evidence="17" key="1">
    <citation type="submission" date="2020-09" db="EMBL/GenBank/DDBJ databases">
        <title>Comparative genome analyses of four rice-infecting Rhizoctonia solani isolates reveal extensive enrichment of homogalacturonan modification genes.</title>
        <authorList>
            <person name="Lee D.-Y."/>
            <person name="Jeon J."/>
            <person name="Kim K.-T."/>
            <person name="Cheong K."/>
            <person name="Song H."/>
            <person name="Choi G."/>
            <person name="Ko J."/>
            <person name="Opiyo S.O."/>
            <person name="Zuo S."/>
            <person name="Madhav S."/>
            <person name="Lee Y.-H."/>
            <person name="Wang G.-L."/>
        </authorList>
    </citation>
    <scope>NUCLEOTIDE SEQUENCE</scope>
    <source>
        <strain evidence="17">AG1-IA B2</strain>
    </source>
</reference>
<comment type="subcellular location">
    <subcellularLocation>
        <location evidence="3">Cytoplasm</location>
    </subcellularLocation>
</comment>
<sequence length="396" mass="43093">MAPTAINQAYGTGYSTPSEPAPIHPTSARRTDPVIVESEVTSYSDSHITAKYEYKGAHVVKEQGRISVKPTVSHIDVAMNTHSLMMVGLGGNNGTTLAATVLANRHNITWRTKEGVMTPNYIGSLLRASTMRLGTDPELIRPLPSIYYPDFIAANQSERADNVISGNDKQAHVEHIRRDIREFKAKHDLDRVVVFWTANTERYSAVIPGVNDTADALLKSIRESHSEVSPSTVFAVASILEDAPFINGAPQNTFVPGCIELAERHKAFIGGDDLKSGQTKIKSVLAEYLVNAGIKPLSIASYNHLGNNDGRNLSQEAQFKSKEISKSSVGEKKGEHPDHLVVIKYVPAVGDSKRAIDEYNSEIMMGGRNTLGIFNTCEDSLLATPLILDLTILASS</sequence>
<dbReference type="FunFam" id="3.30.360.10:FF:000055">
    <property type="entry name" value="Putative myo-inositol-1-phosphate synthase"/>
    <property type="match status" value="1"/>
</dbReference>
<evidence type="ECO:0000256" key="2">
    <source>
        <dbReference type="ARBA" id="ARBA00001911"/>
    </source>
</evidence>
<dbReference type="AlphaFoldDB" id="A0A8H7M0F0"/>
<keyword evidence="7" id="KW-0963">Cytoplasm</keyword>
<evidence type="ECO:0000256" key="12">
    <source>
        <dbReference type="ARBA" id="ARBA00023209"/>
    </source>
</evidence>
<evidence type="ECO:0000256" key="8">
    <source>
        <dbReference type="ARBA" id="ARBA00022516"/>
    </source>
</evidence>
<keyword evidence="11" id="KW-0443">Lipid metabolism</keyword>
<comment type="caution">
    <text evidence="17">The sequence shown here is derived from an EMBL/GenBank/DDBJ whole genome shotgun (WGS) entry which is preliminary data.</text>
</comment>
<dbReference type="GO" id="GO:0006021">
    <property type="term" value="P:inositol biosynthetic process"/>
    <property type="evidence" value="ECO:0007669"/>
    <property type="project" value="UniProtKB-UniPathway"/>
</dbReference>
<dbReference type="Gene3D" id="3.30.360.10">
    <property type="entry name" value="Dihydrodipicolinate Reductase, domain 2"/>
    <property type="match status" value="1"/>
</dbReference>
<dbReference type="SUPFAM" id="SSF55347">
    <property type="entry name" value="Glyceraldehyde-3-phosphate dehydrogenase-like, C-terminal domain"/>
    <property type="match status" value="1"/>
</dbReference>
<keyword evidence="10" id="KW-0520">NAD</keyword>
<evidence type="ECO:0000256" key="5">
    <source>
        <dbReference type="ARBA" id="ARBA00010813"/>
    </source>
</evidence>
<evidence type="ECO:0000256" key="1">
    <source>
        <dbReference type="ARBA" id="ARBA00000113"/>
    </source>
</evidence>
<dbReference type="Pfam" id="PF01658">
    <property type="entry name" value="Inos-1-P_synth"/>
    <property type="match status" value="1"/>
</dbReference>
<comment type="cofactor">
    <cofactor evidence="2">
        <name>NAD(+)</name>
        <dbReference type="ChEBI" id="CHEBI:57540"/>
    </cofactor>
</comment>
<keyword evidence="9" id="KW-0398">Inositol biosynthesis</keyword>
<organism evidence="17 18">
    <name type="scientific">Rhizoctonia solani</name>
    <dbReference type="NCBI Taxonomy" id="456999"/>
    <lineage>
        <taxon>Eukaryota</taxon>
        <taxon>Fungi</taxon>
        <taxon>Dikarya</taxon>
        <taxon>Basidiomycota</taxon>
        <taxon>Agaricomycotina</taxon>
        <taxon>Agaricomycetes</taxon>
        <taxon>Cantharellales</taxon>
        <taxon>Ceratobasidiaceae</taxon>
        <taxon>Rhizoctonia</taxon>
    </lineage>
</organism>
<dbReference type="Pfam" id="PF07994">
    <property type="entry name" value="NAD_binding_5"/>
    <property type="match status" value="2"/>
</dbReference>
<comment type="pathway">
    <text evidence="4">Polyol metabolism; myo-inositol biosynthesis; myo-inositol from D-glucose 6-phosphate: step 1/2.</text>
</comment>
<dbReference type="InterPro" id="IPR013021">
    <property type="entry name" value="Myo-inos-1-P_Synthase_GAPDH"/>
</dbReference>
<dbReference type="GO" id="GO:0005737">
    <property type="term" value="C:cytoplasm"/>
    <property type="evidence" value="ECO:0007669"/>
    <property type="project" value="UniProtKB-SubCell"/>
</dbReference>
<accession>A0A8H7M0F0</accession>
<feature type="compositionally biased region" description="Polar residues" evidence="15">
    <location>
        <begin position="1"/>
        <end position="18"/>
    </location>
</feature>
<evidence type="ECO:0000256" key="11">
    <source>
        <dbReference type="ARBA" id="ARBA00023098"/>
    </source>
</evidence>
<comment type="catalytic activity">
    <reaction evidence="1">
        <text>D-glucose 6-phosphate = 1D-myo-inositol 3-phosphate</text>
        <dbReference type="Rhea" id="RHEA:10716"/>
        <dbReference type="ChEBI" id="CHEBI:58401"/>
        <dbReference type="ChEBI" id="CHEBI:61548"/>
        <dbReference type="EC" id="5.5.1.4"/>
    </reaction>
</comment>
<dbReference type="EMBL" id="JACYCF010000012">
    <property type="protein sequence ID" value="KAF8753704.1"/>
    <property type="molecule type" value="Genomic_DNA"/>
</dbReference>
<dbReference type="GO" id="GO:0004512">
    <property type="term" value="F:inositol-3-phosphate synthase activity"/>
    <property type="evidence" value="ECO:0007669"/>
    <property type="project" value="UniProtKB-EC"/>
</dbReference>
<evidence type="ECO:0000256" key="3">
    <source>
        <dbReference type="ARBA" id="ARBA00004496"/>
    </source>
</evidence>
<dbReference type="UniPathway" id="UPA00823">
    <property type="reaction ID" value="UER00787"/>
</dbReference>
<evidence type="ECO:0000256" key="9">
    <source>
        <dbReference type="ARBA" id="ARBA00022550"/>
    </source>
</evidence>
<protein>
    <recommendedName>
        <fullName evidence="6">inositol-3-phosphate synthase</fullName>
        <ecNumber evidence="6">5.5.1.4</ecNumber>
    </recommendedName>
</protein>
<keyword evidence="8" id="KW-0444">Lipid biosynthesis</keyword>
<evidence type="ECO:0000256" key="14">
    <source>
        <dbReference type="ARBA" id="ARBA00023264"/>
    </source>
</evidence>
<name>A0A8H7M0F0_9AGAM</name>
<proteinExistence type="inferred from homology"/>
<feature type="region of interest" description="Disordered" evidence="15">
    <location>
        <begin position="1"/>
        <end position="30"/>
    </location>
</feature>
<keyword evidence="12" id="KW-0594">Phospholipid biosynthesis</keyword>
<dbReference type="GO" id="GO:0008654">
    <property type="term" value="P:phospholipid biosynthetic process"/>
    <property type="evidence" value="ECO:0007669"/>
    <property type="project" value="UniProtKB-KW"/>
</dbReference>
<dbReference type="InterPro" id="IPR036291">
    <property type="entry name" value="NAD(P)-bd_dom_sf"/>
</dbReference>
<evidence type="ECO:0000313" key="17">
    <source>
        <dbReference type="EMBL" id="KAF8753704.1"/>
    </source>
</evidence>
<keyword evidence="13" id="KW-0413">Isomerase</keyword>
<evidence type="ECO:0000259" key="16">
    <source>
        <dbReference type="Pfam" id="PF01658"/>
    </source>
</evidence>
<evidence type="ECO:0000256" key="13">
    <source>
        <dbReference type="ARBA" id="ARBA00023235"/>
    </source>
</evidence>
<evidence type="ECO:0000256" key="7">
    <source>
        <dbReference type="ARBA" id="ARBA00022490"/>
    </source>
</evidence>
<evidence type="ECO:0000256" key="15">
    <source>
        <dbReference type="SAM" id="MobiDB-lite"/>
    </source>
</evidence>
<evidence type="ECO:0000313" key="18">
    <source>
        <dbReference type="Proteomes" id="UP000614334"/>
    </source>
</evidence>
<evidence type="ECO:0000256" key="6">
    <source>
        <dbReference type="ARBA" id="ARBA00012125"/>
    </source>
</evidence>
<dbReference type="PANTHER" id="PTHR11510">
    <property type="entry name" value="MYO-INOSITOL-1 PHOSPHATE SYNTHASE"/>
    <property type="match status" value="1"/>
</dbReference>
<evidence type="ECO:0000256" key="10">
    <source>
        <dbReference type="ARBA" id="ARBA00023027"/>
    </source>
</evidence>
<keyword evidence="14" id="KW-1208">Phospholipid metabolism</keyword>
<feature type="domain" description="Myo-inositol-1-phosphate synthase GAPDH-like" evidence="16">
    <location>
        <begin position="277"/>
        <end position="380"/>
    </location>
</feature>
<dbReference type="SUPFAM" id="SSF51735">
    <property type="entry name" value="NAD(P)-binding Rossmann-fold domains"/>
    <property type="match status" value="1"/>
</dbReference>
<dbReference type="EC" id="5.5.1.4" evidence="6"/>
<dbReference type="InterPro" id="IPR002587">
    <property type="entry name" value="Myo-inos-1-P_Synthase"/>
</dbReference>
<gene>
    <name evidence="17" type="ORF">RHS01_06844</name>
</gene>
<dbReference type="Proteomes" id="UP000614334">
    <property type="component" value="Unassembled WGS sequence"/>
</dbReference>
<evidence type="ECO:0000256" key="4">
    <source>
        <dbReference type="ARBA" id="ARBA00005117"/>
    </source>
</evidence>
<comment type="similarity">
    <text evidence="5">Belongs to the myo-inositol 1-phosphate synthase family.</text>
</comment>
<dbReference type="Gene3D" id="3.40.50.720">
    <property type="entry name" value="NAD(P)-binding Rossmann-like Domain"/>
    <property type="match status" value="2"/>
</dbReference>